<evidence type="ECO:0000256" key="1">
    <source>
        <dbReference type="SAM" id="MobiDB-lite"/>
    </source>
</evidence>
<evidence type="ECO:0000313" key="3">
    <source>
        <dbReference type="Proteomes" id="UP001222325"/>
    </source>
</evidence>
<feature type="compositionally biased region" description="Low complexity" evidence="1">
    <location>
        <begin position="114"/>
        <end position="124"/>
    </location>
</feature>
<protein>
    <submittedName>
        <fullName evidence="2">Uncharacterized protein</fullName>
    </submittedName>
</protein>
<accession>A0AAD6UEP7</accession>
<organism evidence="2 3">
    <name type="scientific">Mycena belliarum</name>
    <dbReference type="NCBI Taxonomy" id="1033014"/>
    <lineage>
        <taxon>Eukaryota</taxon>
        <taxon>Fungi</taxon>
        <taxon>Dikarya</taxon>
        <taxon>Basidiomycota</taxon>
        <taxon>Agaricomycotina</taxon>
        <taxon>Agaricomycetes</taxon>
        <taxon>Agaricomycetidae</taxon>
        <taxon>Agaricales</taxon>
        <taxon>Marasmiineae</taxon>
        <taxon>Mycenaceae</taxon>
        <taxon>Mycena</taxon>
    </lineage>
</organism>
<evidence type="ECO:0000313" key="2">
    <source>
        <dbReference type="EMBL" id="KAJ7100082.1"/>
    </source>
</evidence>
<gene>
    <name evidence="2" type="ORF">B0H15DRAFT_944455</name>
</gene>
<dbReference type="EMBL" id="JARJCN010000006">
    <property type="protein sequence ID" value="KAJ7100082.1"/>
    <property type="molecule type" value="Genomic_DNA"/>
</dbReference>
<feature type="region of interest" description="Disordered" evidence="1">
    <location>
        <begin position="15"/>
        <end position="159"/>
    </location>
</feature>
<dbReference type="Proteomes" id="UP001222325">
    <property type="component" value="Unassembled WGS sequence"/>
</dbReference>
<dbReference type="AlphaFoldDB" id="A0AAD6UEP7"/>
<feature type="compositionally biased region" description="Low complexity" evidence="1">
    <location>
        <begin position="38"/>
        <end position="54"/>
    </location>
</feature>
<sequence length="301" mass="32113">MDALLGKTSSLCADAAPRGALFPGPTGAQSRRPTYIYTPTTCTSSFSTSSMPRAHTPRAPPPAPRRTRHVSRVRPRLAARRARLPPRGRRAEHAHAHGQRERPHRARSSARAGCTTACRRQTQPTRPPPPPPPRPSPARAASATPPHIRCTPPSVPVPPERRVNCQMRAATPAALAYTLLKDDDDGEDASTASEYPTLSGGDWLTVPRRTPASAVPTPTPRPFVLTTAVENTAPPRVHAPVHPALPLLGVARTMTVHEGGSNEGGAGTHRTEKGWAGAASGMVWARASETSSRGGWDLRSR</sequence>
<feature type="region of interest" description="Disordered" evidence="1">
    <location>
        <begin position="184"/>
        <end position="219"/>
    </location>
</feature>
<feature type="compositionally biased region" description="Basic and acidic residues" evidence="1">
    <location>
        <begin position="89"/>
        <end position="101"/>
    </location>
</feature>
<name>A0AAD6UEP7_9AGAR</name>
<comment type="caution">
    <text evidence="2">The sequence shown here is derived from an EMBL/GenBank/DDBJ whole genome shotgun (WGS) entry which is preliminary data.</text>
</comment>
<reference evidence="2" key="1">
    <citation type="submission" date="2023-03" db="EMBL/GenBank/DDBJ databases">
        <title>Massive genome expansion in bonnet fungi (Mycena s.s.) driven by repeated elements and novel gene families across ecological guilds.</title>
        <authorList>
            <consortium name="Lawrence Berkeley National Laboratory"/>
            <person name="Harder C.B."/>
            <person name="Miyauchi S."/>
            <person name="Viragh M."/>
            <person name="Kuo A."/>
            <person name="Thoen E."/>
            <person name="Andreopoulos B."/>
            <person name="Lu D."/>
            <person name="Skrede I."/>
            <person name="Drula E."/>
            <person name="Henrissat B."/>
            <person name="Morin E."/>
            <person name="Kohler A."/>
            <person name="Barry K."/>
            <person name="LaButti K."/>
            <person name="Morin E."/>
            <person name="Salamov A."/>
            <person name="Lipzen A."/>
            <person name="Mereny Z."/>
            <person name="Hegedus B."/>
            <person name="Baldrian P."/>
            <person name="Stursova M."/>
            <person name="Weitz H."/>
            <person name="Taylor A."/>
            <person name="Grigoriev I.V."/>
            <person name="Nagy L.G."/>
            <person name="Martin F."/>
            <person name="Kauserud H."/>
        </authorList>
    </citation>
    <scope>NUCLEOTIDE SEQUENCE</scope>
    <source>
        <strain evidence="2">CBHHK173m</strain>
    </source>
</reference>
<feature type="compositionally biased region" description="Basic residues" evidence="1">
    <location>
        <begin position="65"/>
        <end position="88"/>
    </location>
</feature>
<feature type="compositionally biased region" description="Pro residues" evidence="1">
    <location>
        <begin position="125"/>
        <end position="136"/>
    </location>
</feature>
<feature type="compositionally biased region" description="Low complexity" evidence="1">
    <location>
        <begin position="137"/>
        <end position="146"/>
    </location>
</feature>
<keyword evidence="3" id="KW-1185">Reference proteome</keyword>
<proteinExistence type="predicted"/>